<dbReference type="RefSeq" id="WP_010966854.1">
    <property type="nucleotide sequence ID" value="NC_003030.1"/>
</dbReference>
<protein>
    <submittedName>
        <fullName evidence="10">Acyl-ACP thioesterase</fullName>
    </submittedName>
</protein>
<evidence type="ECO:0000259" key="8">
    <source>
        <dbReference type="Pfam" id="PF01643"/>
    </source>
</evidence>
<reference evidence="10 11" key="1">
    <citation type="journal article" date="2001" name="J. Bacteriol.">
        <title>Genome sequence and comparative analysis of the solvent-producing bacterium Clostridium acetobutylicum.</title>
        <authorList>
            <person name="Nolling J."/>
            <person name="Breton G."/>
            <person name="Omelchenko M.V."/>
            <person name="Makarova K.S."/>
            <person name="Zeng Q."/>
            <person name="Gibson R."/>
            <person name="Lee H.M."/>
            <person name="Dubois J."/>
            <person name="Qiu D."/>
            <person name="Hitti J."/>
            <person name="Wolf Y.I."/>
            <person name="Tatusov R.L."/>
            <person name="Sabathe F."/>
            <person name="Doucette-Stamm L."/>
            <person name="Soucaille P."/>
            <person name="Daly M.J."/>
            <person name="Bennett G.N."/>
            <person name="Koonin E.V."/>
            <person name="Smith D.R."/>
        </authorList>
    </citation>
    <scope>NUCLEOTIDE SEQUENCE [LARGE SCALE GENOMIC DNA]</scope>
    <source>
        <strain evidence="11">ATCC 824 / DSM 792 / JCM 1419 / LMG 5710 / VKM B-1787</strain>
    </source>
</reference>
<keyword evidence="6" id="KW-0443">Lipid metabolism</keyword>
<keyword evidence="2" id="KW-0444">Lipid biosynthesis</keyword>
<evidence type="ECO:0000256" key="2">
    <source>
        <dbReference type="ARBA" id="ARBA00022516"/>
    </source>
</evidence>
<evidence type="ECO:0000256" key="4">
    <source>
        <dbReference type="ARBA" id="ARBA00022832"/>
    </source>
</evidence>
<dbReference type="InterPro" id="IPR029069">
    <property type="entry name" value="HotDog_dom_sf"/>
</dbReference>
<evidence type="ECO:0000256" key="6">
    <source>
        <dbReference type="ARBA" id="ARBA00023098"/>
    </source>
</evidence>
<dbReference type="PATRIC" id="fig|272562.8.peg.3780"/>
<dbReference type="Gene3D" id="3.10.129.10">
    <property type="entry name" value="Hotdog Thioesterase"/>
    <property type="match status" value="1"/>
</dbReference>
<keyword evidence="4" id="KW-0276">Fatty acid metabolism</keyword>
<evidence type="ECO:0000256" key="5">
    <source>
        <dbReference type="ARBA" id="ARBA00022946"/>
    </source>
</evidence>
<dbReference type="InterPro" id="IPR045023">
    <property type="entry name" value="FATA/B"/>
</dbReference>
<evidence type="ECO:0000259" key="9">
    <source>
        <dbReference type="Pfam" id="PF20791"/>
    </source>
</evidence>
<evidence type="ECO:0000256" key="1">
    <source>
        <dbReference type="ARBA" id="ARBA00006500"/>
    </source>
</evidence>
<dbReference type="Proteomes" id="UP000000814">
    <property type="component" value="Chromosome"/>
</dbReference>
<sequence>MSKVVTKRNYDTHIYEVDFKGKATITSIMSYLEDIATYQTDNLGMSVQYLIDNKLAWVVYKWEIHMDKYPELGDTIEVATIPYSIRKFYAYRKYELFNKGEKIGYANSLWFLIDTERRRPCRVTEEIYKIYNLTEEDDEQIPFEKLSKPKEVSFENRFKVRYSDIDTNRHVNNVKYVSWVLENIPLEVMKDYEISDLKVMYQKETAYGETIDIVTEMKKSEGKCSFNHLITNSQGENLTLIKTDFIKS</sequence>
<dbReference type="InterPro" id="IPR049427">
    <property type="entry name" value="Acyl-ACP_TE_C"/>
</dbReference>
<evidence type="ECO:0000313" key="10">
    <source>
        <dbReference type="EMBL" id="AAK81514.1"/>
    </source>
</evidence>
<dbReference type="GeneID" id="45000089"/>
<dbReference type="AlphaFoldDB" id="Q97D89"/>
<dbReference type="Pfam" id="PF20791">
    <property type="entry name" value="Acyl-ACP_TE_C"/>
    <property type="match status" value="1"/>
</dbReference>
<feature type="domain" description="Acyl-ACP thioesterase N-terminal hotdog" evidence="8">
    <location>
        <begin position="4"/>
        <end position="131"/>
    </location>
</feature>
<accession>Q97D89</accession>
<dbReference type="GO" id="GO:0000036">
    <property type="term" value="F:acyl carrier activity"/>
    <property type="evidence" value="ECO:0007669"/>
    <property type="project" value="TreeGrafter"/>
</dbReference>
<dbReference type="DNASU" id="1119773"/>
<dbReference type="Pfam" id="PF01643">
    <property type="entry name" value="Acyl-ACP_TE"/>
    <property type="match status" value="1"/>
</dbReference>
<dbReference type="PANTHER" id="PTHR31727:SF6">
    <property type="entry name" value="OLEOYL-ACYL CARRIER PROTEIN THIOESTERASE 1, CHLOROPLASTIC"/>
    <property type="match status" value="1"/>
</dbReference>
<dbReference type="CDD" id="cd00586">
    <property type="entry name" value="4HBT"/>
    <property type="match status" value="2"/>
</dbReference>
<comment type="similarity">
    <text evidence="1">Belongs to the acyl-ACP thioesterase family.</text>
</comment>
<keyword evidence="7" id="KW-0275">Fatty acid biosynthesis</keyword>
<keyword evidence="11" id="KW-1185">Reference proteome</keyword>
<dbReference type="PIR" id="G97340">
    <property type="entry name" value="G97340"/>
</dbReference>
<dbReference type="SMR" id="Q97D89"/>
<dbReference type="STRING" id="272562.CA_C3591"/>
<feature type="domain" description="Acyl-ACP thioesterase-like C-terminal" evidence="9">
    <location>
        <begin position="148"/>
        <end position="247"/>
    </location>
</feature>
<evidence type="ECO:0000313" key="11">
    <source>
        <dbReference type="Proteomes" id="UP000000814"/>
    </source>
</evidence>
<name>Q97D89_CLOAB</name>
<evidence type="ECO:0000256" key="3">
    <source>
        <dbReference type="ARBA" id="ARBA00022801"/>
    </source>
</evidence>
<dbReference type="EMBL" id="AE001437">
    <property type="protein sequence ID" value="AAK81514.1"/>
    <property type="molecule type" value="Genomic_DNA"/>
</dbReference>
<keyword evidence="3" id="KW-0378">Hydrolase</keyword>
<dbReference type="eggNOG" id="COG3884">
    <property type="taxonomic scope" value="Bacteria"/>
</dbReference>
<dbReference type="KEGG" id="cac:CA_C3591"/>
<keyword evidence="5" id="KW-0809">Transit peptide</keyword>
<organism evidence="10 11">
    <name type="scientific">Clostridium acetobutylicum (strain ATCC 824 / DSM 792 / JCM 1419 / IAM 19013 / LMG 5710 / NBRC 13948 / NRRL B-527 / VKM B-1787 / 2291 / W)</name>
    <dbReference type="NCBI Taxonomy" id="272562"/>
    <lineage>
        <taxon>Bacteria</taxon>
        <taxon>Bacillati</taxon>
        <taxon>Bacillota</taxon>
        <taxon>Clostridia</taxon>
        <taxon>Eubacteriales</taxon>
        <taxon>Clostridiaceae</taxon>
        <taxon>Clostridium</taxon>
    </lineage>
</organism>
<dbReference type="PANTHER" id="PTHR31727">
    <property type="entry name" value="OLEOYL-ACYL CARRIER PROTEIN THIOESTERASE 1, CHLOROPLASTIC"/>
    <property type="match status" value="1"/>
</dbReference>
<proteinExistence type="inferred from homology"/>
<dbReference type="OrthoDB" id="9801517at2"/>
<dbReference type="InterPro" id="IPR002864">
    <property type="entry name" value="Acyl-ACP_thioesterase_NHD"/>
</dbReference>
<dbReference type="GO" id="GO:0016297">
    <property type="term" value="F:fatty acyl-[ACP] hydrolase activity"/>
    <property type="evidence" value="ECO:0007669"/>
    <property type="project" value="InterPro"/>
</dbReference>
<evidence type="ECO:0000256" key="7">
    <source>
        <dbReference type="ARBA" id="ARBA00023160"/>
    </source>
</evidence>
<dbReference type="HOGENOM" id="CLU_045466_2_0_9"/>
<dbReference type="SUPFAM" id="SSF54637">
    <property type="entry name" value="Thioesterase/thiol ester dehydrase-isomerase"/>
    <property type="match status" value="2"/>
</dbReference>
<gene>
    <name evidence="10" type="ordered locus">CA_C3591</name>
</gene>